<accession>A0A7U3UYP8</accession>
<dbReference type="EMBL" id="AP018365">
    <property type="protein sequence ID" value="BBB01029.1"/>
    <property type="molecule type" value="Genomic_DNA"/>
</dbReference>
<dbReference type="Proteomes" id="UP000595703">
    <property type="component" value="Chromosome"/>
</dbReference>
<dbReference type="RefSeq" id="WP_202236979.1">
    <property type="nucleotide sequence ID" value="NZ_AP018365.1"/>
</dbReference>
<protein>
    <submittedName>
        <fullName evidence="1">Uncharacterized protein</fullName>
    </submittedName>
</protein>
<organism evidence="1 2">
    <name type="scientific">Actinacidiphila reveromycinica</name>
    <dbReference type="NCBI Taxonomy" id="659352"/>
    <lineage>
        <taxon>Bacteria</taxon>
        <taxon>Bacillati</taxon>
        <taxon>Actinomycetota</taxon>
        <taxon>Actinomycetes</taxon>
        <taxon>Kitasatosporales</taxon>
        <taxon>Streptomycetaceae</taxon>
        <taxon>Actinacidiphila</taxon>
    </lineage>
</organism>
<keyword evidence="2" id="KW-1185">Reference proteome</keyword>
<dbReference type="KEGG" id="arev:RVR_8261"/>
<gene>
    <name evidence="1" type="ORF">RVR_8261</name>
</gene>
<evidence type="ECO:0000313" key="2">
    <source>
        <dbReference type="Proteomes" id="UP000595703"/>
    </source>
</evidence>
<evidence type="ECO:0000313" key="1">
    <source>
        <dbReference type="EMBL" id="BBB01029.1"/>
    </source>
</evidence>
<reference evidence="1 2" key="2">
    <citation type="journal article" date="2011" name="J. Antibiot.">
        <title>Furaquinocins I and J: novel polyketide isoprenoid hybrid compounds from Streptomyces reveromyceticus SN-593.</title>
        <authorList>
            <person name="Panthee S."/>
            <person name="Takahashi S."/>
            <person name="Takagi H."/>
            <person name="Nogawa T."/>
            <person name="Oowada E."/>
            <person name="Uramoto M."/>
            <person name="Osada H."/>
        </authorList>
    </citation>
    <scope>NUCLEOTIDE SEQUENCE [LARGE SCALE GENOMIC DNA]</scope>
    <source>
        <strain evidence="1 2">SN-593</strain>
    </source>
</reference>
<sequence>MTTAVRTPPSRRYINRKQRDLNIARGIPNRVNTAIARAHILELRKTMGWNAIAAATGCSACHLRYIADGRTTTINRVTHQKILRAKPASTSTRGLYIDATGTRRRVRALQAIGYSQQAIAEAADTTQHRISVISLGAERVRQKIADKIADAYRQLAHHTPPDNAFTCRARNHAAAQKWLTPDFWEDYDRIDDPQFDPTATLPTKQILAEDARWFMAMDGLTVTQAADRLGRSVGYIRDCLDEYPEQGAAA</sequence>
<proteinExistence type="predicted"/>
<reference evidence="1 2" key="3">
    <citation type="journal article" date="2011" name="Nat. Chem. Biol.">
        <title>Reveromycin A biosynthesis uses RevG and RevJ for stereospecific spiroacetal formation.</title>
        <authorList>
            <person name="Takahashi S."/>
            <person name="Toyoda A."/>
            <person name="Sekiyama Y."/>
            <person name="Takagi H."/>
            <person name="Nogawa T."/>
            <person name="Uramoto M."/>
            <person name="Suzuki R."/>
            <person name="Koshino H."/>
            <person name="Kumano T."/>
            <person name="Panthee S."/>
            <person name="Dairi T."/>
            <person name="Ishikawa J."/>
            <person name="Ikeda H."/>
            <person name="Sakaki Y."/>
            <person name="Osada H."/>
        </authorList>
    </citation>
    <scope>NUCLEOTIDE SEQUENCE [LARGE SCALE GENOMIC DNA]</scope>
    <source>
        <strain evidence="1 2">SN-593</strain>
    </source>
</reference>
<reference evidence="1 2" key="1">
    <citation type="journal article" date="2010" name="J. Bacteriol.">
        <title>Biochemical characterization of a novel indole prenyltransferase from Streptomyces sp. SN-593.</title>
        <authorList>
            <person name="Takahashi S."/>
            <person name="Takagi H."/>
            <person name="Toyoda A."/>
            <person name="Uramoto M."/>
            <person name="Nogawa T."/>
            <person name="Ueki M."/>
            <person name="Sakaki Y."/>
            <person name="Osada H."/>
        </authorList>
    </citation>
    <scope>NUCLEOTIDE SEQUENCE [LARGE SCALE GENOMIC DNA]</scope>
    <source>
        <strain evidence="1 2">SN-593</strain>
    </source>
</reference>
<reference evidence="1 2" key="4">
    <citation type="journal article" date="2020" name="Sci. Rep.">
        <title>beta-carboline chemical signals induce reveromycin production through a LuxR family regulator in Streptomyces sp. SN-593.</title>
        <authorList>
            <person name="Panthee S."/>
            <person name="Kito N."/>
            <person name="Hayashi T."/>
            <person name="Shimizu T."/>
            <person name="Ishikawa J."/>
            <person name="Hamamoto H."/>
            <person name="Osada H."/>
            <person name="Takahashi S."/>
        </authorList>
    </citation>
    <scope>NUCLEOTIDE SEQUENCE [LARGE SCALE GENOMIC DNA]</scope>
    <source>
        <strain evidence="1 2">SN-593</strain>
    </source>
</reference>
<dbReference type="AlphaFoldDB" id="A0A7U3UYP8"/>
<name>A0A7U3UYP8_9ACTN</name>